<sequence>MKRLMLLLFAICLSLGCGGGGRFGEPTEGLGEDFAISPDDRHIAYTTVQNGVSSLYIANVDGTGVTRLSQSDKASYLQPRFSSDGSKILFVSMPVKSKLHVSTLQEIHADGSGLKLLSGGDTLITEALYARDDKTIYYVQSQRFEEKASYRPVDLDLYSMEATGANRQRITKLAHDTMEHLSLSDDGTSLLYQTIDPTSYETRFRVLSLNKKLDMISFLPPHDPDQQLQDPSWLPGPATGILYSADVQQKQGDVPAFELFTMDLPSKTVRQITRLDNASLKPIALHHSPAVLFLKNKDKSRQKNQYVLMQVQLDGSGAKEIPLQP</sequence>
<evidence type="ECO:0000256" key="2">
    <source>
        <dbReference type="SAM" id="SignalP"/>
    </source>
</evidence>
<keyword evidence="2" id="KW-0732">Signal</keyword>
<name>A0ABS1J6Q9_9BACL</name>
<protein>
    <submittedName>
        <fullName evidence="3">PD40 domain-containing protein</fullName>
    </submittedName>
</protein>
<dbReference type="Pfam" id="PF07676">
    <property type="entry name" value="PD40"/>
    <property type="match status" value="2"/>
</dbReference>
<dbReference type="SUPFAM" id="SSF69304">
    <property type="entry name" value="Tricorn protease N-terminal domain"/>
    <property type="match status" value="1"/>
</dbReference>
<dbReference type="EMBL" id="JAEQNB010000001">
    <property type="protein sequence ID" value="MBL0385944.1"/>
    <property type="molecule type" value="Genomic_DNA"/>
</dbReference>
<keyword evidence="4" id="KW-1185">Reference proteome</keyword>
<feature type="signal peptide" evidence="2">
    <location>
        <begin position="1"/>
        <end position="19"/>
    </location>
</feature>
<dbReference type="PANTHER" id="PTHR36842:SF1">
    <property type="entry name" value="PROTEIN TOLB"/>
    <property type="match status" value="1"/>
</dbReference>
<dbReference type="PANTHER" id="PTHR36842">
    <property type="entry name" value="PROTEIN TOLB HOMOLOG"/>
    <property type="match status" value="1"/>
</dbReference>
<dbReference type="RefSeq" id="WP_201631553.1">
    <property type="nucleotide sequence ID" value="NZ_JAEQNB010000001.1"/>
</dbReference>
<dbReference type="InterPro" id="IPR011042">
    <property type="entry name" value="6-blade_b-propeller_TolB-like"/>
</dbReference>
<organism evidence="3 4">
    <name type="scientific">Tumebacillus amylolyticus</name>
    <dbReference type="NCBI Taxonomy" id="2801339"/>
    <lineage>
        <taxon>Bacteria</taxon>
        <taxon>Bacillati</taxon>
        <taxon>Bacillota</taxon>
        <taxon>Bacilli</taxon>
        <taxon>Bacillales</taxon>
        <taxon>Alicyclobacillaceae</taxon>
        <taxon>Tumebacillus</taxon>
    </lineage>
</organism>
<comment type="caution">
    <text evidence="3">The sequence shown here is derived from an EMBL/GenBank/DDBJ whole genome shotgun (WGS) entry which is preliminary data.</text>
</comment>
<evidence type="ECO:0000313" key="4">
    <source>
        <dbReference type="Proteomes" id="UP000602284"/>
    </source>
</evidence>
<dbReference type="Proteomes" id="UP000602284">
    <property type="component" value="Unassembled WGS sequence"/>
</dbReference>
<dbReference type="Gene3D" id="2.120.10.30">
    <property type="entry name" value="TolB, C-terminal domain"/>
    <property type="match status" value="1"/>
</dbReference>
<evidence type="ECO:0000313" key="3">
    <source>
        <dbReference type="EMBL" id="MBL0385944.1"/>
    </source>
</evidence>
<comment type="similarity">
    <text evidence="1">Belongs to the TolB family.</text>
</comment>
<proteinExistence type="inferred from homology"/>
<dbReference type="InterPro" id="IPR011659">
    <property type="entry name" value="WD40"/>
</dbReference>
<accession>A0ABS1J6Q9</accession>
<reference evidence="3 4" key="1">
    <citation type="submission" date="2021-01" db="EMBL/GenBank/DDBJ databases">
        <title>Tumebacillus sp. strain ITR2 16S ribosomal RNA gene Genome sequencing and assembly.</title>
        <authorList>
            <person name="Kang M."/>
        </authorList>
    </citation>
    <scope>NUCLEOTIDE SEQUENCE [LARGE SCALE GENOMIC DNA]</scope>
    <source>
        <strain evidence="3 4">ITR2</strain>
    </source>
</reference>
<gene>
    <name evidence="3" type="ORF">JJB07_04700</name>
</gene>
<evidence type="ECO:0000256" key="1">
    <source>
        <dbReference type="ARBA" id="ARBA00009820"/>
    </source>
</evidence>
<dbReference type="PROSITE" id="PS51257">
    <property type="entry name" value="PROKAR_LIPOPROTEIN"/>
    <property type="match status" value="1"/>
</dbReference>
<feature type="chain" id="PRO_5045991384" evidence="2">
    <location>
        <begin position="20"/>
        <end position="325"/>
    </location>
</feature>